<dbReference type="InterPro" id="IPR002836">
    <property type="entry name" value="PDCD5-like"/>
</dbReference>
<sequence>MVGDQHKIIDECGHFRLTRPTRPFVQLSQAFAAKALTFPAKMLDPELEAIRQKRLKELAGGEDASSLSSAMPNLGNRPGASAEDEAKAAEQEEIRRTLVSQILDSDSRERLSRIALVRPQRAREIEDMLIRMARTGQLRGRVTEEQLISVLDQIEKAENNSSLTSNSSKKITYIRKEVFDDDDDLDL</sequence>
<evidence type="ECO:0000256" key="1">
    <source>
        <dbReference type="ARBA" id="ARBA00010490"/>
    </source>
</evidence>
<dbReference type="SUPFAM" id="SSF46950">
    <property type="entry name" value="Double-stranded DNA-binding domain"/>
    <property type="match status" value="1"/>
</dbReference>
<protein>
    <recommendedName>
        <fullName evidence="5">Programmed cell death protein 5</fullName>
    </recommendedName>
</protein>
<dbReference type="Proteomes" id="UP000765509">
    <property type="component" value="Unassembled WGS sequence"/>
</dbReference>
<evidence type="ECO:0000313" key="3">
    <source>
        <dbReference type="EMBL" id="MBW0474908.1"/>
    </source>
</evidence>
<dbReference type="Pfam" id="PF01984">
    <property type="entry name" value="dsDNA_bind"/>
    <property type="match status" value="1"/>
</dbReference>
<dbReference type="OrthoDB" id="10252486at2759"/>
<comment type="caution">
    <text evidence="3">The sequence shown here is derived from an EMBL/GenBank/DDBJ whole genome shotgun (WGS) entry which is preliminary data.</text>
</comment>
<evidence type="ECO:0000313" key="4">
    <source>
        <dbReference type="Proteomes" id="UP000765509"/>
    </source>
</evidence>
<dbReference type="PANTHER" id="PTHR10840">
    <property type="entry name" value="PROGRAMMED CELL DEATH PROTEIN 5"/>
    <property type="match status" value="1"/>
</dbReference>
<proteinExistence type="inferred from homology"/>
<comment type="similarity">
    <text evidence="1">Belongs to the PDCD5 family.</text>
</comment>
<accession>A0A9Q3GP72</accession>
<gene>
    <name evidence="3" type="ORF">O181_014623</name>
</gene>
<dbReference type="GO" id="GO:0005829">
    <property type="term" value="C:cytosol"/>
    <property type="evidence" value="ECO:0007669"/>
    <property type="project" value="TreeGrafter"/>
</dbReference>
<keyword evidence="4" id="KW-1185">Reference proteome</keyword>
<organism evidence="3 4">
    <name type="scientific">Austropuccinia psidii MF-1</name>
    <dbReference type="NCBI Taxonomy" id="1389203"/>
    <lineage>
        <taxon>Eukaryota</taxon>
        <taxon>Fungi</taxon>
        <taxon>Dikarya</taxon>
        <taxon>Basidiomycota</taxon>
        <taxon>Pucciniomycotina</taxon>
        <taxon>Pucciniomycetes</taxon>
        <taxon>Pucciniales</taxon>
        <taxon>Sphaerophragmiaceae</taxon>
        <taxon>Austropuccinia</taxon>
    </lineage>
</organism>
<dbReference type="Gene3D" id="1.10.8.140">
    <property type="entry name" value="PDCD5-like"/>
    <property type="match status" value="1"/>
</dbReference>
<evidence type="ECO:0008006" key="5">
    <source>
        <dbReference type="Google" id="ProtNLM"/>
    </source>
</evidence>
<dbReference type="GO" id="GO:0003677">
    <property type="term" value="F:DNA binding"/>
    <property type="evidence" value="ECO:0007669"/>
    <property type="project" value="InterPro"/>
</dbReference>
<reference evidence="3" key="1">
    <citation type="submission" date="2021-03" db="EMBL/GenBank/DDBJ databases">
        <title>Draft genome sequence of rust myrtle Austropuccinia psidii MF-1, a brazilian biotype.</title>
        <authorList>
            <person name="Quecine M.C."/>
            <person name="Pachon D.M.R."/>
            <person name="Bonatelli M.L."/>
            <person name="Correr F.H."/>
            <person name="Franceschini L.M."/>
            <person name="Leite T.F."/>
            <person name="Margarido G.R.A."/>
            <person name="Almeida C.A."/>
            <person name="Ferrarezi J.A."/>
            <person name="Labate C.A."/>
        </authorList>
    </citation>
    <scope>NUCLEOTIDE SEQUENCE</scope>
    <source>
        <strain evidence="3">MF-1</strain>
    </source>
</reference>
<evidence type="ECO:0000256" key="2">
    <source>
        <dbReference type="SAM" id="MobiDB-lite"/>
    </source>
</evidence>
<dbReference type="PANTHER" id="PTHR10840:SF0">
    <property type="entry name" value="PROGRAMMED CELL DEATH PROTEIN 5"/>
    <property type="match status" value="1"/>
</dbReference>
<dbReference type="AlphaFoldDB" id="A0A9Q3GP72"/>
<dbReference type="EMBL" id="AVOT02003915">
    <property type="protein sequence ID" value="MBW0474908.1"/>
    <property type="molecule type" value="Genomic_DNA"/>
</dbReference>
<name>A0A9Q3GP72_9BASI</name>
<dbReference type="InterPro" id="IPR036883">
    <property type="entry name" value="PDCD5-like_sf"/>
</dbReference>
<feature type="region of interest" description="Disordered" evidence="2">
    <location>
        <begin position="61"/>
        <end position="91"/>
    </location>
</feature>
<dbReference type="FunFam" id="1.10.8.140:FF:000006">
    <property type="entry name" value="programmed cell death protein 5-like"/>
    <property type="match status" value="1"/>
</dbReference>
<dbReference type="GO" id="GO:0005634">
    <property type="term" value="C:nucleus"/>
    <property type="evidence" value="ECO:0007669"/>
    <property type="project" value="TreeGrafter"/>
</dbReference>